<dbReference type="Gene3D" id="3.90.930.1">
    <property type="match status" value="1"/>
</dbReference>
<proteinExistence type="predicted"/>
<protein>
    <recommendedName>
        <fullName evidence="4">Toxin-antitoxin system YwqK family antitoxin</fullName>
    </recommendedName>
</protein>
<organism evidence="2 3">
    <name type="scientific">Montanilutibacter psychrotolerans</name>
    <dbReference type="NCBI Taxonomy" id="1327343"/>
    <lineage>
        <taxon>Bacteria</taxon>
        <taxon>Pseudomonadati</taxon>
        <taxon>Pseudomonadota</taxon>
        <taxon>Gammaproteobacteria</taxon>
        <taxon>Lysobacterales</taxon>
        <taxon>Lysobacteraceae</taxon>
        <taxon>Montanilutibacter</taxon>
    </lineage>
</organism>
<accession>A0A3M8SUP4</accession>
<dbReference type="OrthoDB" id="5861954at2"/>
<sequence>MECTLSNESPPVLRVSDEDLEPGEGDQMTLDGQPFTGVTYCTYPDGQLSYELTMVNGLPKGLCREWHPNGQLSHEWIAQHGCGPDKLTTWHENGVLASVKRAELGVETEYNEWDESGQLQVHRVLEPGSTLHTLLLQLRERKARGPAG</sequence>
<feature type="region of interest" description="Disordered" evidence="1">
    <location>
        <begin position="1"/>
        <end position="27"/>
    </location>
</feature>
<dbReference type="Proteomes" id="UP000267049">
    <property type="component" value="Unassembled WGS sequence"/>
</dbReference>
<evidence type="ECO:0008006" key="4">
    <source>
        <dbReference type="Google" id="ProtNLM"/>
    </source>
</evidence>
<gene>
    <name evidence="2" type="ORF">EER27_04310</name>
</gene>
<comment type="caution">
    <text evidence="2">The sequence shown here is derived from an EMBL/GenBank/DDBJ whole genome shotgun (WGS) entry which is preliminary data.</text>
</comment>
<evidence type="ECO:0000313" key="2">
    <source>
        <dbReference type="EMBL" id="RNF85019.1"/>
    </source>
</evidence>
<evidence type="ECO:0000256" key="1">
    <source>
        <dbReference type="SAM" id="MobiDB-lite"/>
    </source>
</evidence>
<evidence type="ECO:0000313" key="3">
    <source>
        <dbReference type="Proteomes" id="UP000267049"/>
    </source>
</evidence>
<dbReference type="Pfam" id="PF07661">
    <property type="entry name" value="MORN_2"/>
    <property type="match status" value="1"/>
</dbReference>
<name>A0A3M8SUP4_9GAMM</name>
<dbReference type="InterPro" id="IPR011652">
    <property type="entry name" value="MORN_2"/>
</dbReference>
<dbReference type="EMBL" id="RIBS01000002">
    <property type="protein sequence ID" value="RNF85019.1"/>
    <property type="molecule type" value="Genomic_DNA"/>
</dbReference>
<dbReference type="SUPFAM" id="SSF82185">
    <property type="entry name" value="Histone H3 K4-specific methyltransferase SET7/9 N-terminal domain"/>
    <property type="match status" value="1"/>
</dbReference>
<keyword evidence="3" id="KW-1185">Reference proteome</keyword>
<reference evidence="2 3" key="1">
    <citation type="submission" date="2018-11" db="EMBL/GenBank/DDBJ databases">
        <title>Lysobacter cryohumiis sp. nov., isolated from soil in the Tianshan Mountains, Xinjiang, China.</title>
        <authorList>
            <person name="Luo Y."/>
            <person name="Sheng H."/>
        </authorList>
    </citation>
    <scope>NUCLEOTIDE SEQUENCE [LARGE SCALE GENOMIC DNA]</scope>
    <source>
        <strain evidence="2 3">ZS60</strain>
    </source>
</reference>
<dbReference type="AlphaFoldDB" id="A0A3M8SUP4"/>